<organism evidence="1 2">
    <name type="scientific">Trichoglossum hirsutum</name>
    <dbReference type="NCBI Taxonomy" id="265104"/>
    <lineage>
        <taxon>Eukaryota</taxon>
        <taxon>Fungi</taxon>
        <taxon>Dikarya</taxon>
        <taxon>Ascomycota</taxon>
        <taxon>Pezizomycotina</taxon>
        <taxon>Geoglossomycetes</taxon>
        <taxon>Geoglossales</taxon>
        <taxon>Geoglossaceae</taxon>
        <taxon>Trichoglossum</taxon>
    </lineage>
</organism>
<sequence length="167" mass="18931">IEVFVMTPAAVKLDLKVADAVWVAAAMLHRANPRRVGFTVAEIVEKVKAEGLTEGKDVSIYTHVNQHCVSNRPPNDAKLRMLDELDGDLRRLHCPNEPSHPARNGRFCPEPKDLSYELLPLLGWYEEWCQKQATRAREEDPLLELAGTGSGRWERDAVSYVSRLREE</sequence>
<proteinExistence type="predicted"/>
<keyword evidence="2" id="KW-1185">Reference proteome</keyword>
<comment type="caution">
    <text evidence="1">The sequence shown here is derived from an EMBL/GenBank/DDBJ whole genome shotgun (WGS) entry which is preliminary data.</text>
</comment>
<protein>
    <submittedName>
        <fullName evidence="1">Uncharacterized protein</fullName>
    </submittedName>
</protein>
<name>A0A9P8I0V0_9PEZI</name>
<dbReference type="AlphaFoldDB" id="A0A9P8I0V0"/>
<dbReference type="Proteomes" id="UP000750711">
    <property type="component" value="Unassembled WGS sequence"/>
</dbReference>
<dbReference type="EMBL" id="JAGHQM010004284">
    <property type="protein sequence ID" value="KAH0536483.1"/>
    <property type="molecule type" value="Genomic_DNA"/>
</dbReference>
<reference evidence="1" key="1">
    <citation type="submission" date="2021-03" db="EMBL/GenBank/DDBJ databases">
        <title>Comparative genomics and phylogenomic investigation of the class Geoglossomycetes provide insights into ecological specialization and systematics.</title>
        <authorList>
            <person name="Melie T."/>
            <person name="Pirro S."/>
            <person name="Miller A.N."/>
            <person name="Quandt A."/>
        </authorList>
    </citation>
    <scope>NUCLEOTIDE SEQUENCE</scope>
    <source>
        <strain evidence="1">CAQ_001_2017</strain>
    </source>
</reference>
<evidence type="ECO:0000313" key="2">
    <source>
        <dbReference type="Proteomes" id="UP000750711"/>
    </source>
</evidence>
<accession>A0A9P8I0V0</accession>
<gene>
    <name evidence="1" type="ORF">GP486_008880</name>
</gene>
<evidence type="ECO:0000313" key="1">
    <source>
        <dbReference type="EMBL" id="KAH0536483.1"/>
    </source>
</evidence>
<feature type="non-terminal residue" evidence="1">
    <location>
        <position position="1"/>
    </location>
</feature>